<keyword evidence="2" id="KW-0812">Transmembrane</keyword>
<evidence type="ECO:0000313" key="3">
    <source>
        <dbReference type="EMBL" id="CAG7878747.1"/>
    </source>
</evidence>
<evidence type="ECO:0000256" key="2">
    <source>
        <dbReference type="SAM" id="Phobius"/>
    </source>
</evidence>
<reference evidence="4 5" key="1">
    <citation type="submission" date="2018-06" db="EMBL/GenBank/DDBJ databases">
        <title>WGS assembly of Brassica rapa FPsc.</title>
        <authorList>
            <person name="Bowman J."/>
            <person name="Kohchi T."/>
            <person name="Yamato K."/>
            <person name="Jenkins J."/>
            <person name="Shu S."/>
            <person name="Ishizaki K."/>
            <person name="Yamaoka S."/>
            <person name="Nishihama R."/>
            <person name="Nakamura Y."/>
            <person name="Berger F."/>
            <person name="Adam C."/>
            <person name="Aki S."/>
            <person name="Althoff F."/>
            <person name="Araki T."/>
            <person name="Arteaga-Vazquez M."/>
            <person name="Balasubrmanian S."/>
            <person name="Bauer D."/>
            <person name="Boehm C."/>
            <person name="Briginshaw L."/>
            <person name="Caballero-Perez J."/>
            <person name="Catarino B."/>
            <person name="Chen F."/>
            <person name="Chiyoda S."/>
            <person name="Chovatia M."/>
            <person name="Davies K."/>
            <person name="Delmans M."/>
            <person name="Demura T."/>
            <person name="Dierschke T."/>
            <person name="Dolan L."/>
            <person name="Dorantes-Acosta A."/>
            <person name="Eklund D."/>
            <person name="Florent S."/>
            <person name="Flores-Sandoval E."/>
            <person name="Fujiyama A."/>
            <person name="Fukuzawa H."/>
            <person name="Galik B."/>
            <person name="Grimanelli D."/>
            <person name="Grimwood J."/>
            <person name="Grossniklaus U."/>
            <person name="Hamada T."/>
            <person name="Haseloff J."/>
            <person name="Hetherington A."/>
            <person name="Higo A."/>
            <person name="Hirakawa Y."/>
            <person name="Hundley H."/>
            <person name="Ikeda Y."/>
            <person name="Inoue K."/>
            <person name="Inoue S."/>
            <person name="Ishida S."/>
            <person name="Jia Q."/>
            <person name="Kakita M."/>
            <person name="Kanazawa T."/>
            <person name="Kawai Y."/>
            <person name="Kawashima T."/>
            <person name="Kennedy M."/>
            <person name="Kinose K."/>
            <person name="Kinoshita T."/>
            <person name="Kohara Y."/>
            <person name="Koide E."/>
            <person name="Komatsu K."/>
            <person name="Kopischke S."/>
            <person name="Kubo M."/>
            <person name="Kyozuka J."/>
            <person name="Lagercrantz U."/>
            <person name="Lin S."/>
            <person name="Lindquist E."/>
            <person name="Lipzen A."/>
            <person name="Lu C."/>
            <person name="Luna E."/>
            <person name="Martienssen R."/>
            <person name="Minamino N."/>
            <person name="Mizutani M."/>
            <person name="Mizutani M."/>
            <person name="Mochizuki N."/>
            <person name="Monte I."/>
            <person name="Mosher R."/>
            <person name="Nagasaki H."/>
            <person name="Nakagami H."/>
            <person name="Naramoto S."/>
            <person name="Nishitani K."/>
            <person name="Ohtani M."/>
            <person name="Okamoto T."/>
            <person name="Okumura M."/>
            <person name="Phillips J."/>
            <person name="Pollak B."/>
            <person name="Reinders A."/>
            <person name="Roevekamp M."/>
            <person name="Sano R."/>
            <person name="Sawa S."/>
            <person name="Schmid M."/>
            <person name="Shirakawa M."/>
            <person name="Solano R."/>
            <person name="Spunde A."/>
            <person name="Suetsugu N."/>
            <person name="Sugano S."/>
            <person name="Sugiyama A."/>
            <person name="Sun R."/>
            <person name="Suzuki Y."/>
            <person name="Takenaka M."/>
            <person name="Takezawa D."/>
            <person name="Tomogane H."/>
            <person name="Tsuzuki M."/>
            <person name="Ueda T."/>
            <person name="Umeda M."/>
            <person name="Ward J."/>
            <person name="Watanabe Y."/>
            <person name="Yazaki K."/>
            <person name="Yokoyama R."/>
            <person name="Yoshitake Y."/>
            <person name="Yotsui I."/>
            <person name="Zachgo S."/>
            <person name="Schmutz J."/>
        </authorList>
    </citation>
    <scope>NUCLEOTIDE SEQUENCE [LARGE SCALE GENOMIC DNA]</scope>
    <source>
        <strain evidence="5">cv. B-3</strain>
    </source>
</reference>
<dbReference type="Proteomes" id="UP000694005">
    <property type="component" value="Chromosome A03"/>
</dbReference>
<organism evidence="4 5">
    <name type="scientific">Brassica campestris</name>
    <name type="common">Field mustard</name>
    <dbReference type="NCBI Taxonomy" id="3711"/>
    <lineage>
        <taxon>Eukaryota</taxon>
        <taxon>Viridiplantae</taxon>
        <taxon>Streptophyta</taxon>
        <taxon>Embryophyta</taxon>
        <taxon>Tracheophyta</taxon>
        <taxon>Spermatophyta</taxon>
        <taxon>Magnoliopsida</taxon>
        <taxon>eudicotyledons</taxon>
        <taxon>Gunneridae</taxon>
        <taxon>Pentapetalae</taxon>
        <taxon>rosids</taxon>
        <taxon>malvids</taxon>
        <taxon>Brassicales</taxon>
        <taxon>Brassicaceae</taxon>
        <taxon>Brassiceae</taxon>
        <taxon>Brassica</taxon>
    </lineage>
</organism>
<accession>A0A397ZQW1</accession>
<protein>
    <submittedName>
        <fullName evidence="3">Uncharacterized protein</fullName>
    </submittedName>
</protein>
<reference evidence="3 6" key="2">
    <citation type="submission" date="2021-07" db="EMBL/GenBank/DDBJ databases">
        <authorList>
            <consortium name="Genoscope - CEA"/>
            <person name="William W."/>
        </authorList>
    </citation>
    <scope>NUCLEOTIDE SEQUENCE [LARGE SCALE GENOMIC DNA]</scope>
</reference>
<gene>
    <name evidence="3" type="ORF">BRAPAZ1V2_A03P00900.2</name>
    <name evidence="4" type="ORF">BRARA_C00082</name>
</gene>
<evidence type="ECO:0000313" key="5">
    <source>
        <dbReference type="Proteomes" id="UP000264353"/>
    </source>
</evidence>
<evidence type="ECO:0000256" key="1">
    <source>
        <dbReference type="SAM" id="MobiDB-lite"/>
    </source>
</evidence>
<keyword evidence="2" id="KW-0472">Membrane</keyword>
<keyword evidence="2" id="KW-1133">Transmembrane helix</keyword>
<feature type="compositionally biased region" description="Acidic residues" evidence="1">
    <location>
        <begin position="102"/>
        <end position="115"/>
    </location>
</feature>
<feature type="compositionally biased region" description="Basic and acidic residues" evidence="1">
    <location>
        <begin position="92"/>
        <end position="101"/>
    </location>
</feature>
<dbReference type="EMBL" id="LS974619">
    <property type="protein sequence ID" value="CAG7878747.1"/>
    <property type="molecule type" value="Genomic_DNA"/>
</dbReference>
<dbReference type="AlphaFoldDB" id="A0A397ZQW1"/>
<dbReference type="EMBL" id="CM010630">
    <property type="protein sequence ID" value="RID67881.1"/>
    <property type="molecule type" value="Genomic_DNA"/>
</dbReference>
<feature type="region of interest" description="Disordered" evidence="1">
    <location>
        <begin position="84"/>
        <end position="115"/>
    </location>
</feature>
<evidence type="ECO:0000313" key="6">
    <source>
        <dbReference type="Proteomes" id="UP000694005"/>
    </source>
</evidence>
<name>A0A397ZQW1_BRACM</name>
<dbReference type="Gramene" id="A03p00900.2_BraZ1">
    <property type="protein sequence ID" value="A03p00900.2_BraZ1.CDS.1"/>
    <property type="gene ID" value="A03g00900.2_BraZ1"/>
</dbReference>
<sequence length="130" mass="15065">MMKLSFLAAIILLLLAMAFVYLPRLSFFAATNLLLLVTLAVAVAVAFVYLLFARFCAFCQLMFNYLFKSMVDMKEEEGLVKEFISEEEEEKEREGFEKEFISEEEEEEDDDDDDGEVVEFVKELGSLFFM</sequence>
<feature type="transmembrane region" description="Helical" evidence="2">
    <location>
        <begin position="28"/>
        <end position="52"/>
    </location>
</feature>
<dbReference type="Proteomes" id="UP000264353">
    <property type="component" value="Chromosome A3"/>
</dbReference>
<evidence type="ECO:0000313" key="4">
    <source>
        <dbReference type="EMBL" id="RID67881.1"/>
    </source>
</evidence>
<proteinExistence type="predicted"/>